<dbReference type="GO" id="GO:0005634">
    <property type="term" value="C:nucleus"/>
    <property type="evidence" value="ECO:0007669"/>
    <property type="project" value="UniProtKB-SubCell"/>
</dbReference>
<reference evidence="12" key="1">
    <citation type="submission" date="2023-04" db="EMBL/GenBank/DDBJ databases">
        <title>Black Yeasts Isolated from many extreme environments.</title>
        <authorList>
            <person name="Coleine C."/>
            <person name="Stajich J.E."/>
            <person name="Selbmann L."/>
        </authorList>
    </citation>
    <scope>NUCLEOTIDE SEQUENCE</scope>
    <source>
        <strain evidence="12">CCFEE 5312</strain>
    </source>
</reference>
<dbReference type="InterPro" id="IPR009057">
    <property type="entry name" value="Homeodomain-like_sf"/>
</dbReference>
<keyword evidence="4" id="KW-0963">Cytoplasm</keyword>
<dbReference type="Pfam" id="PF00249">
    <property type="entry name" value="Myb_DNA-binding"/>
    <property type="match status" value="1"/>
</dbReference>
<organism evidence="12 13">
    <name type="scientific">Extremus antarcticus</name>
    <dbReference type="NCBI Taxonomy" id="702011"/>
    <lineage>
        <taxon>Eukaryota</taxon>
        <taxon>Fungi</taxon>
        <taxon>Dikarya</taxon>
        <taxon>Ascomycota</taxon>
        <taxon>Pezizomycotina</taxon>
        <taxon>Dothideomycetes</taxon>
        <taxon>Dothideomycetidae</taxon>
        <taxon>Mycosphaerellales</taxon>
        <taxon>Extremaceae</taxon>
        <taxon>Extremus</taxon>
    </lineage>
</organism>
<proteinExistence type="inferred from homology"/>
<dbReference type="InterPro" id="IPR012340">
    <property type="entry name" value="NA-bd_OB-fold"/>
</dbReference>
<keyword evidence="7 12" id="KW-0647">Proteasome</keyword>
<dbReference type="PROSITE" id="PS00674">
    <property type="entry name" value="AAA"/>
    <property type="match status" value="1"/>
</dbReference>
<dbReference type="FunFam" id="2.40.50.140:FF:000027">
    <property type="entry name" value="26S protease regulatory subunit 10B"/>
    <property type="match status" value="1"/>
</dbReference>
<dbReference type="Pfam" id="PF16450">
    <property type="entry name" value="Prot_ATP_ID_OB_C"/>
    <property type="match status" value="1"/>
</dbReference>
<dbReference type="CDD" id="cd00167">
    <property type="entry name" value="SANT"/>
    <property type="match status" value="2"/>
</dbReference>
<protein>
    <submittedName>
        <fullName evidence="12">26S proteasome subunit rpt4</fullName>
    </submittedName>
</protein>
<dbReference type="GO" id="GO:0016887">
    <property type="term" value="F:ATP hydrolysis activity"/>
    <property type="evidence" value="ECO:0007669"/>
    <property type="project" value="InterPro"/>
</dbReference>
<dbReference type="Pfam" id="PF00004">
    <property type="entry name" value="AAA"/>
    <property type="match status" value="1"/>
</dbReference>
<evidence type="ECO:0000256" key="8">
    <source>
        <dbReference type="ARBA" id="ARBA00023242"/>
    </source>
</evidence>
<evidence type="ECO:0000256" key="3">
    <source>
        <dbReference type="ARBA" id="ARBA00006914"/>
    </source>
</evidence>
<dbReference type="Proteomes" id="UP001271007">
    <property type="component" value="Unassembled WGS sequence"/>
</dbReference>
<feature type="compositionally biased region" description="Basic and acidic residues" evidence="10">
    <location>
        <begin position="507"/>
        <end position="522"/>
    </location>
</feature>
<name>A0AAJ0DDQ3_9PEZI</name>
<dbReference type="InterPro" id="IPR041569">
    <property type="entry name" value="AAA_lid_3"/>
</dbReference>
<evidence type="ECO:0000256" key="9">
    <source>
        <dbReference type="SAM" id="Coils"/>
    </source>
</evidence>
<feature type="domain" description="Myb-like" evidence="11">
    <location>
        <begin position="569"/>
        <end position="618"/>
    </location>
</feature>
<dbReference type="SUPFAM" id="SSF46689">
    <property type="entry name" value="Homeodomain-like"/>
    <property type="match status" value="2"/>
</dbReference>
<dbReference type="Gene3D" id="2.40.50.140">
    <property type="entry name" value="Nucleic acid-binding proteins"/>
    <property type="match status" value="1"/>
</dbReference>
<keyword evidence="5" id="KW-0547">Nucleotide-binding</keyword>
<keyword evidence="13" id="KW-1185">Reference proteome</keyword>
<dbReference type="Gene3D" id="3.40.50.300">
    <property type="entry name" value="P-loop containing nucleotide triphosphate hydrolases"/>
    <property type="match status" value="1"/>
</dbReference>
<dbReference type="InterPro" id="IPR003593">
    <property type="entry name" value="AAA+_ATPase"/>
</dbReference>
<keyword evidence="6" id="KW-0067">ATP-binding</keyword>
<evidence type="ECO:0000256" key="4">
    <source>
        <dbReference type="ARBA" id="ARBA00022490"/>
    </source>
</evidence>
<comment type="subcellular location">
    <subcellularLocation>
        <location evidence="2">Cytoplasm</location>
    </subcellularLocation>
    <subcellularLocation>
        <location evidence="1">Nucleus</location>
    </subcellularLocation>
</comment>
<dbReference type="FunFam" id="3.40.50.300:FF:000034">
    <property type="entry name" value="26S protease regulatory subunit 10B"/>
    <property type="match status" value="1"/>
</dbReference>
<evidence type="ECO:0000313" key="13">
    <source>
        <dbReference type="Proteomes" id="UP001271007"/>
    </source>
</evidence>
<evidence type="ECO:0000256" key="10">
    <source>
        <dbReference type="SAM" id="MobiDB-lite"/>
    </source>
</evidence>
<evidence type="ECO:0000256" key="7">
    <source>
        <dbReference type="ARBA" id="ARBA00022942"/>
    </source>
</evidence>
<dbReference type="SUPFAM" id="SSF52540">
    <property type="entry name" value="P-loop containing nucleoside triphosphate hydrolases"/>
    <property type="match status" value="1"/>
</dbReference>
<dbReference type="EMBL" id="JAWDJX010000052">
    <property type="protein sequence ID" value="KAK3048157.1"/>
    <property type="molecule type" value="Genomic_DNA"/>
</dbReference>
<feature type="region of interest" description="Disordered" evidence="10">
    <location>
        <begin position="801"/>
        <end position="827"/>
    </location>
</feature>
<dbReference type="Gene3D" id="1.10.8.60">
    <property type="match status" value="1"/>
</dbReference>
<keyword evidence="8" id="KW-0539">Nucleus</keyword>
<gene>
    <name evidence="12" type="primary">RPT4</name>
    <name evidence="12" type="ORF">LTR09_010496</name>
</gene>
<dbReference type="PROSITE" id="PS50090">
    <property type="entry name" value="MYB_LIKE"/>
    <property type="match status" value="3"/>
</dbReference>
<dbReference type="InterPro" id="IPR050221">
    <property type="entry name" value="26S_Proteasome_ATPase"/>
</dbReference>
<keyword evidence="9" id="KW-0175">Coiled coil</keyword>
<sequence>MAAVADAERDHALEEYKNKLLDSREWEAKLKALRLEIKDLQREFDVSEDNIKALQSVGQIIGEVLKQLDEERFIVKASSGPRYVVGCRSKVDKAKLKQGTRVALDMTTLTIMRMLPREVDPLVYNMSLEDPGQVSFSGIGGLNDQIRELREVIELPLKNPELFLRVGIKPPKGVLLYGPPGTGKTLLARAVASGLETNFLKVVSSAIVDKYIGESARLIREMFGYAKEHEPCIIFMDEIDAIGGRRFSEGTSADREIQRTLMELLNQLDGFDYLGKTKIIMATNRPDTLDPALLRAGRLDRKIEIPLPNEAGRLEVLKIHAASVQKEGEIDFESVVKMSDGLNGADLRNVVTEAGLFAIKDYRDAVNQDDFNKAVRKVAESKKLEGKLEYQKLDGAGGASMEFRGQAISPSIASVQYMLDNIETTAVEGTFIVPRELRIEFAVNVWRRRSDGFGHFDVMLFSRFLLWPRVSFATFDGPLKRHTLFRPHESVVPRREFHPSSSLATPKAKESSKPRPRFTAEEDRTITELRKQRIKWPGIQRALPHRSIGSIQGRWRTHLCPPEERFQHTPQQSYAKFTEAEDRLITKLRSNNLGWVEVQLELPHRTRGALYTRWSDYIRPRLGSAASPSRLSNGRTVKNFSSAEDAKILSLKAKGGKWREIAEGFPDRHADNLKVHHYHMKLKEAYHDSTRDTGKFEPAWSDEEESLLLRLRGEEGRKWADVVSHFPTRRWYNVRNHYRKIGQWDLKGKVDYTPAETETLFRLKAANQSWAQIANVLPGRSIASVSQRYKYCLDTGKVQAERQGAQEGTPDGAELQEGQAMPFAVDP</sequence>
<dbReference type="InterPro" id="IPR027417">
    <property type="entry name" value="P-loop_NTPase"/>
</dbReference>
<dbReference type="Pfam" id="PF17862">
    <property type="entry name" value="AAA_lid_3"/>
    <property type="match status" value="1"/>
</dbReference>
<feature type="coiled-coil region" evidence="9">
    <location>
        <begin position="23"/>
        <end position="57"/>
    </location>
</feature>
<evidence type="ECO:0000256" key="1">
    <source>
        <dbReference type="ARBA" id="ARBA00004123"/>
    </source>
</evidence>
<feature type="region of interest" description="Disordered" evidence="10">
    <location>
        <begin position="495"/>
        <end position="522"/>
    </location>
</feature>
<feature type="domain" description="Myb-like" evidence="11">
    <location>
        <begin position="510"/>
        <end position="559"/>
    </location>
</feature>
<dbReference type="InterPro" id="IPR001005">
    <property type="entry name" value="SANT/Myb"/>
</dbReference>
<evidence type="ECO:0000256" key="6">
    <source>
        <dbReference type="ARBA" id="ARBA00022840"/>
    </source>
</evidence>
<feature type="domain" description="Myb-like" evidence="11">
    <location>
        <begin position="700"/>
        <end position="742"/>
    </location>
</feature>
<dbReference type="GO" id="GO:0008540">
    <property type="term" value="C:proteasome regulatory particle, base subcomplex"/>
    <property type="evidence" value="ECO:0007669"/>
    <property type="project" value="UniProtKB-ARBA"/>
</dbReference>
<dbReference type="InterPro" id="IPR003959">
    <property type="entry name" value="ATPase_AAA_core"/>
</dbReference>
<comment type="similarity">
    <text evidence="3">Belongs to the AAA ATPase family.</text>
</comment>
<evidence type="ECO:0000256" key="2">
    <source>
        <dbReference type="ARBA" id="ARBA00004496"/>
    </source>
</evidence>
<dbReference type="GO" id="GO:0005737">
    <property type="term" value="C:cytoplasm"/>
    <property type="evidence" value="ECO:0007669"/>
    <property type="project" value="UniProtKB-SubCell"/>
</dbReference>
<comment type="caution">
    <text evidence="12">The sequence shown here is derived from an EMBL/GenBank/DDBJ whole genome shotgun (WGS) entry which is preliminary data.</text>
</comment>
<evidence type="ECO:0000256" key="5">
    <source>
        <dbReference type="ARBA" id="ARBA00022741"/>
    </source>
</evidence>
<dbReference type="Gene3D" id="1.10.10.60">
    <property type="entry name" value="Homeodomain-like"/>
    <property type="match status" value="2"/>
</dbReference>
<accession>A0AAJ0DDQ3</accession>
<dbReference type="GO" id="GO:0005524">
    <property type="term" value="F:ATP binding"/>
    <property type="evidence" value="ECO:0007669"/>
    <property type="project" value="UniProtKB-KW"/>
</dbReference>
<dbReference type="SMART" id="SM00717">
    <property type="entry name" value="SANT"/>
    <property type="match status" value="5"/>
</dbReference>
<dbReference type="PANTHER" id="PTHR23073">
    <property type="entry name" value="26S PROTEASOME REGULATORY SUBUNIT"/>
    <property type="match status" value="1"/>
</dbReference>
<evidence type="ECO:0000313" key="12">
    <source>
        <dbReference type="EMBL" id="KAK3048157.1"/>
    </source>
</evidence>
<evidence type="ECO:0000259" key="11">
    <source>
        <dbReference type="PROSITE" id="PS50090"/>
    </source>
</evidence>
<dbReference type="AlphaFoldDB" id="A0AAJ0DDQ3"/>
<dbReference type="FunFam" id="1.10.8.60:FF:000008">
    <property type="entry name" value="26S protease regulatory subunit 10B"/>
    <property type="match status" value="1"/>
</dbReference>
<dbReference type="InterPro" id="IPR032501">
    <property type="entry name" value="Prot_ATP_ID_OB_2nd"/>
</dbReference>
<dbReference type="InterPro" id="IPR003960">
    <property type="entry name" value="ATPase_AAA_CS"/>
</dbReference>
<dbReference type="SMART" id="SM00382">
    <property type="entry name" value="AAA"/>
    <property type="match status" value="1"/>
</dbReference>